<name>A0A917IQW8_9MICC</name>
<feature type="domain" description="Putative Flp pilus-assembly TadG-like N-terminal" evidence="2">
    <location>
        <begin position="9"/>
        <end position="56"/>
    </location>
</feature>
<dbReference type="InterPro" id="IPR028087">
    <property type="entry name" value="Tad_N"/>
</dbReference>
<reference evidence="3 4" key="1">
    <citation type="journal article" date="2014" name="Int. J. Syst. Evol. Microbiol.">
        <title>Complete genome sequence of Corynebacterium casei LMG S-19264T (=DSM 44701T), isolated from a smear-ripened cheese.</title>
        <authorList>
            <consortium name="US DOE Joint Genome Institute (JGI-PGF)"/>
            <person name="Walter F."/>
            <person name="Albersmeier A."/>
            <person name="Kalinowski J."/>
            <person name="Ruckert C."/>
        </authorList>
    </citation>
    <scope>NUCLEOTIDE SEQUENCE [LARGE SCALE GENOMIC DNA]</scope>
    <source>
        <strain evidence="3 4">CCM 8669</strain>
    </source>
</reference>
<sequence>MTRKDRERGSGTVLALGIIALLLVLLTVVAGLIGVVTANQKAARAADLAALAAADAARGLRPGNPCELAAEVARANRAQLVNCNQPANLEGTVDVRTSSEITGPFFFLGPAESLSRAGPPR</sequence>
<feature type="transmembrane region" description="Helical" evidence="1">
    <location>
        <begin position="12"/>
        <end position="36"/>
    </location>
</feature>
<dbReference type="Pfam" id="PF13400">
    <property type="entry name" value="Tad"/>
    <property type="match status" value="1"/>
</dbReference>
<organism evidence="3 4">
    <name type="scientific">Rothia aerolata</name>
    <dbReference type="NCBI Taxonomy" id="1812262"/>
    <lineage>
        <taxon>Bacteria</taxon>
        <taxon>Bacillati</taxon>
        <taxon>Actinomycetota</taxon>
        <taxon>Actinomycetes</taxon>
        <taxon>Micrococcales</taxon>
        <taxon>Micrococcaceae</taxon>
        <taxon>Rothia</taxon>
    </lineage>
</organism>
<keyword evidence="1" id="KW-0812">Transmembrane</keyword>
<proteinExistence type="predicted"/>
<evidence type="ECO:0000256" key="1">
    <source>
        <dbReference type="SAM" id="Phobius"/>
    </source>
</evidence>
<dbReference type="InterPro" id="IPR021202">
    <property type="entry name" value="Rv3654c-like"/>
</dbReference>
<comment type="caution">
    <text evidence="3">The sequence shown here is derived from an EMBL/GenBank/DDBJ whole genome shotgun (WGS) entry which is preliminary data.</text>
</comment>
<evidence type="ECO:0000313" key="4">
    <source>
        <dbReference type="Proteomes" id="UP000600171"/>
    </source>
</evidence>
<accession>A0A917IQW8</accession>
<evidence type="ECO:0000259" key="2">
    <source>
        <dbReference type="Pfam" id="PF13400"/>
    </source>
</evidence>
<dbReference type="Proteomes" id="UP000600171">
    <property type="component" value="Unassembled WGS sequence"/>
</dbReference>
<keyword evidence="4" id="KW-1185">Reference proteome</keyword>
<gene>
    <name evidence="3" type="ORF">GCM10007359_10080</name>
</gene>
<keyword evidence="1" id="KW-0472">Membrane</keyword>
<evidence type="ECO:0000313" key="3">
    <source>
        <dbReference type="EMBL" id="GGH61163.1"/>
    </source>
</evidence>
<dbReference type="NCBIfam" id="TIGR03816">
    <property type="entry name" value="tadE_like_DECH"/>
    <property type="match status" value="1"/>
</dbReference>
<dbReference type="RefSeq" id="WP_188359194.1">
    <property type="nucleotide sequence ID" value="NZ_BMDC01000001.1"/>
</dbReference>
<keyword evidence="1" id="KW-1133">Transmembrane helix</keyword>
<dbReference type="AlphaFoldDB" id="A0A917IQW8"/>
<protein>
    <recommendedName>
        <fullName evidence="2">Putative Flp pilus-assembly TadG-like N-terminal domain-containing protein</fullName>
    </recommendedName>
</protein>
<dbReference type="EMBL" id="BMDC01000001">
    <property type="protein sequence ID" value="GGH61163.1"/>
    <property type="molecule type" value="Genomic_DNA"/>
</dbReference>